<proteinExistence type="predicted"/>
<accession>A0ABT9FG54</accession>
<dbReference type="Proteomes" id="UP001177212">
    <property type="component" value="Unassembled WGS sequence"/>
</dbReference>
<dbReference type="RefSeq" id="WP_305472493.1">
    <property type="nucleotide sequence ID" value="NZ_JAUYVT010000014.1"/>
</dbReference>
<evidence type="ECO:0008006" key="3">
    <source>
        <dbReference type="Google" id="ProtNLM"/>
    </source>
</evidence>
<comment type="caution">
    <text evidence="1">The sequence shown here is derived from an EMBL/GenBank/DDBJ whole genome shotgun (WGS) entry which is preliminary data.</text>
</comment>
<dbReference type="EMBL" id="JAUYVT010000014">
    <property type="protein sequence ID" value="MDP2565768.1"/>
    <property type="molecule type" value="Genomic_DNA"/>
</dbReference>
<name>A0ABT9FG54_9GAMM</name>
<evidence type="ECO:0000313" key="2">
    <source>
        <dbReference type="Proteomes" id="UP001177212"/>
    </source>
</evidence>
<sequence length="202" mass="22936">MTTNNTTTNTYIVTGRVEGQEAIVKIIIAANELTATSTMEHFLKTEQEWTVGEDVYVDEPIILQNAIDCALVESTTESTDERYKTMLSGDKDNVSFSFAIGYEIATQFNPFDQVQILDYLLHDTSETKANFDEETDVLSVSRYDDIVLEVDVNDKDEIISFWHVMCAQEHARLVDLYQNNNLLLDVIDSEEVDFSDIPGMPR</sequence>
<evidence type="ECO:0000313" key="1">
    <source>
        <dbReference type="EMBL" id="MDP2565768.1"/>
    </source>
</evidence>
<gene>
    <name evidence="1" type="ORF">Q8W34_14070</name>
</gene>
<protein>
    <recommendedName>
        <fullName evidence="3">DUF4376 domain-containing protein</fullName>
    </recommendedName>
</protein>
<reference evidence="1" key="1">
    <citation type="submission" date="2023-07" db="EMBL/GenBank/DDBJ databases">
        <title>Genome content predicts the carbon catabolic preferences of heterotrophic bacteria.</title>
        <authorList>
            <person name="Gralka M."/>
        </authorList>
    </citation>
    <scope>NUCLEOTIDE SEQUENCE</scope>
    <source>
        <strain evidence="1">4G09</strain>
    </source>
</reference>
<organism evidence="1 2">
    <name type="scientific">Pseudoalteromonas marina</name>
    <dbReference type="NCBI Taxonomy" id="267375"/>
    <lineage>
        <taxon>Bacteria</taxon>
        <taxon>Pseudomonadati</taxon>
        <taxon>Pseudomonadota</taxon>
        <taxon>Gammaproteobacteria</taxon>
        <taxon>Alteromonadales</taxon>
        <taxon>Pseudoalteromonadaceae</taxon>
        <taxon>Pseudoalteromonas</taxon>
    </lineage>
</organism>
<keyword evidence="2" id="KW-1185">Reference proteome</keyword>